<dbReference type="Proteomes" id="UP000267164">
    <property type="component" value="Chromosome"/>
</dbReference>
<proteinExistence type="predicted"/>
<gene>
    <name evidence="1" type="ORF">D7D52_03400</name>
</gene>
<reference evidence="1 2" key="1">
    <citation type="submission" date="2018-09" db="EMBL/GenBank/DDBJ databases">
        <title>Nocardia yunnanensis sp. nov., an actinomycete isolated from a soil sample.</title>
        <authorList>
            <person name="Zhang J."/>
        </authorList>
    </citation>
    <scope>NUCLEOTIDE SEQUENCE [LARGE SCALE GENOMIC DNA]</scope>
    <source>
        <strain evidence="1 2">CFHS0054</strain>
    </source>
</reference>
<protein>
    <submittedName>
        <fullName evidence="1">Uncharacterized protein</fullName>
    </submittedName>
</protein>
<sequence>MSYDLVLLPSGAAASPAEVDAYLTAQDGRQAAEAVTEVAAELDRRNAALPEVDAFLGAPAADGVLGGALFVSTPYDAIGHTRNLLFELGTPRGYAVWDPQLAWLADPAGAVAAAVTHGGAGEFPYLTKELVDAWIPELGQPGPYLIAETGDQVYIQTYRHPDGHYDLEYREGSADKHFAATCGDARIVADLIWGWATGDRSGFETLDWRQLTF</sequence>
<keyword evidence="2" id="KW-1185">Reference proteome</keyword>
<organism evidence="1 2">
    <name type="scientific">Nocardia yunnanensis</name>
    <dbReference type="NCBI Taxonomy" id="2382165"/>
    <lineage>
        <taxon>Bacteria</taxon>
        <taxon>Bacillati</taxon>
        <taxon>Actinomycetota</taxon>
        <taxon>Actinomycetes</taxon>
        <taxon>Mycobacteriales</taxon>
        <taxon>Nocardiaceae</taxon>
        <taxon>Nocardia</taxon>
    </lineage>
</organism>
<evidence type="ECO:0000313" key="2">
    <source>
        <dbReference type="Proteomes" id="UP000267164"/>
    </source>
</evidence>
<accession>A0A386Z9A6</accession>
<dbReference type="KEGG" id="nyu:D7D52_03400"/>
<dbReference type="OrthoDB" id="3829914at2"/>
<dbReference type="AlphaFoldDB" id="A0A386Z9A6"/>
<evidence type="ECO:0000313" key="1">
    <source>
        <dbReference type="EMBL" id="AYF73069.1"/>
    </source>
</evidence>
<dbReference type="RefSeq" id="WP_120735010.1">
    <property type="nucleotide sequence ID" value="NZ_CP032568.1"/>
</dbReference>
<name>A0A386Z9A6_9NOCA</name>
<dbReference type="EMBL" id="CP032568">
    <property type="protein sequence ID" value="AYF73069.1"/>
    <property type="molecule type" value="Genomic_DNA"/>
</dbReference>